<sequence length="572" mass="62976">MFDHGHVRIHSYCGACGFRFDPGDKIVALVGRDGSFEAARPAGAFAAACHCDNTHGHSWIFCRHIRCRQCVGGPESATLHADCLSVFQARSLAVDAESSLARLWIAAAWKSPWLGAPALHLLPSVDVLAGLGHAAAAWNLPQLPQLPPELASMIHQRSRHSPLWRYSLVSELACALSEAANCEIPTVCLNSVECWQRGQPLKTAKATHDCADDSLVRITIDSRGIQRIERLPAEELQSSVPQLQSNSITYVVEEAKALIGVKVEFQLQYARLILHPGSKGFKIWDTPSPPSLQKWTINPTIPPCRLRTIHLRNCFALTFFVSSGSTLAIHGHTRQRPFAQSTFDTLWPLQQRFAAWVYVPIPKGIAALGLRNSRGPFRPQTNLLVYTESAGAVFMGSSPQRGFAGTEITQSPVILAYQLPRIGAITSVWVYSDSPTTTQSPVPPLENVPPLESPSFSSLTLQHVLEIATFHDAETMMCRGVLVRYENSSLRALGQCKLGTDIRRDIKRPTHLCYASTVMVHGGRELRAARVETSNNGAHQHNEEGWTCCAMMGFLKCWFSHSELILSSSNEI</sequence>
<evidence type="ECO:0000313" key="2">
    <source>
        <dbReference type="Proteomes" id="UP000557566"/>
    </source>
</evidence>
<dbReference type="Proteomes" id="UP000557566">
    <property type="component" value="Unassembled WGS sequence"/>
</dbReference>
<gene>
    <name evidence="1" type="ORF">G6O67_005449</name>
</gene>
<dbReference type="OrthoDB" id="4927927at2759"/>
<reference evidence="1 2" key="1">
    <citation type="journal article" date="2020" name="Genome Biol. Evol.">
        <title>A new high-quality draft genome assembly of the Chinese cordyceps Ophiocordyceps sinensis.</title>
        <authorList>
            <person name="Shu R."/>
            <person name="Zhang J."/>
            <person name="Meng Q."/>
            <person name="Zhang H."/>
            <person name="Zhou G."/>
            <person name="Li M."/>
            <person name="Wu P."/>
            <person name="Zhao Y."/>
            <person name="Chen C."/>
            <person name="Qin Q."/>
        </authorList>
    </citation>
    <scope>NUCLEOTIDE SEQUENCE [LARGE SCALE GENOMIC DNA]</scope>
    <source>
        <strain evidence="1 2">IOZ07</strain>
    </source>
</reference>
<evidence type="ECO:0000313" key="1">
    <source>
        <dbReference type="EMBL" id="KAF4509157.1"/>
    </source>
</evidence>
<proteinExistence type="predicted"/>
<comment type="caution">
    <text evidence="1">The sequence shown here is derived from an EMBL/GenBank/DDBJ whole genome shotgun (WGS) entry which is preliminary data.</text>
</comment>
<dbReference type="EMBL" id="JAAVMX010000005">
    <property type="protein sequence ID" value="KAF4509157.1"/>
    <property type="molecule type" value="Genomic_DNA"/>
</dbReference>
<protein>
    <submittedName>
        <fullName evidence="1">Uncharacterized protein</fullName>
    </submittedName>
</protein>
<dbReference type="AlphaFoldDB" id="A0A8H4PRL5"/>
<accession>A0A8H4PRL5</accession>
<keyword evidence="2" id="KW-1185">Reference proteome</keyword>
<name>A0A8H4PRL5_9HYPO</name>
<organism evidence="1 2">
    <name type="scientific">Ophiocordyceps sinensis</name>
    <dbReference type="NCBI Taxonomy" id="72228"/>
    <lineage>
        <taxon>Eukaryota</taxon>
        <taxon>Fungi</taxon>
        <taxon>Dikarya</taxon>
        <taxon>Ascomycota</taxon>
        <taxon>Pezizomycotina</taxon>
        <taxon>Sordariomycetes</taxon>
        <taxon>Hypocreomycetidae</taxon>
        <taxon>Hypocreales</taxon>
        <taxon>Ophiocordycipitaceae</taxon>
        <taxon>Ophiocordyceps</taxon>
    </lineage>
</organism>